<dbReference type="Proteomes" id="UP000001623">
    <property type="component" value="Chromosome"/>
</dbReference>
<dbReference type="HOGENOM" id="CLU_125988_0_0_5"/>
<reference evidence="2 3" key="1">
    <citation type="submission" date="2010-10" db="EMBL/GenBank/DDBJ databases">
        <title>Complete sequence of Mesorhizobium opportunistum WSM2075.</title>
        <authorList>
            <consortium name="US DOE Joint Genome Institute"/>
            <person name="Lucas S."/>
            <person name="Copeland A."/>
            <person name="Lapidus A."/>
            <person name="Cheng J.-F."/>
            <person name="Bruce D."/>
            <person name="Goodwin L."/>
            <person name="Pitluck S."/>
            <person name="Chertkov O."/>
            <person name="Misra M."/>
            <person name="Detter J.C."/>
            <person name="Han C."/>
            <person name="Tapia R."/>
            <person name="Land M."/>
            <person name="Hauser L."/>
            <person name="Kyrpides N."/>
            <person name="Ovchinnikova G."/>
            <person name="Mavrommatis K.M."/>
            <person name="Tiwari R.P."/>
            <person name="Howieson J.G."/>
            <person name="O'Hara G.W."/>
            <person name="Nandasena K.G."/>
            <person name="Woyke T."/>
        </authorList>
    </citation>
    <scope>NUCLEOTIDE SEQUENCE [LARGE SCALE GENOMIC DNA]</scope>
    <source>
        <strain evidence="3">LMG 24607 / HAMBI 3007 / WSM2075</strain>
    </source>
</reference>
<gene>
    <name evidence="2" type="ordered locus">Mesop_2314</name>
</gene>
<dbReference type="InterPro" id="IPR036058">
    <property type="entry name" value="Kazal_dom_sf"/>
</dbReference>
<feature type="domain" description="Kazal-like" evidence="1">
    <location>
        <begin position="64"/>
        <end position="115"/>
    </location>
</feature>
<proteinExistence type="predicted"/>
<dbReference type="Gene3D" id="3.30.60.30">
    <property type="match status" value="2"/>
</dbReference>
<dbReference type="PANTHER" id="PTHR21131">
    <property type="entry name" value="SERINE-TYPE ENDOPEPTIDASE INHIBITOR"/>
    <property type="match status" value="1"/>
</dbReference>
<accession>F7YEI5</accession>
<name>F7YEI5_MESOW</name>
<dbReference type="KEGG" id="mop:Mesop_2314"/>
<organism evidence="2 3">
    <name type="scientific">Mesorhizobium opportunistum (strain LMG 24607 / HAMBI 3007 / WSM2075)</name>
    <dbReference type="NCBI Taxonomy" id="536019"/>
    <lineage>
        <taxon>Bacteria</taxon>
        <taxon>Pseudomonadati</taxon>
        <taxon>Pseudomonadota</taxon>
        <taxon>Alphaproteobacteria</taxon>
        <taxon>Hyphomicrobiales</taxon>
        <taxon>Phyllobacteriaceae</taxon>
        <taxon>Mesorhizobium</taxon>
    </lineage>
</organism>
<evidence type="ECO:0000313" key="3">
    <source>
        <dbReference type="Proteomes" id="UP000001623"/>
    </source>
</evidence>
<dbReference type="STRING" id="536019.Mesop_2314"/>
<dbReference type="RefSeq" id="WP_013893510.1">
    <property type="nucleotide sequence ID" value="NC_015675.1"/>
</dbReference>
<dbReference type="eggNOG" id="ENOG5033HVC">
    <property type="taxonomic scope" value="Bacteria"/>
</dbReference>
<protein>
    <submittedName>
        <fullName evidence="2">Protease inhibitor Kazal-type</fullName>
    </submittedName>
</protein>
<sequence>MARIIIRDGIEGEISMKILASFFSRLGFGFSRLGFDYSRQGFAVLFLSGLLAACTVVVDDGPGPRPRPPRPEPQFCTKQYEPVCARRGGDRQTFANACLADRAGYRIVRDGPCRDGGGGGGGGGEEQTFCTREYAPVCARRHGEMRSFPNACEARAADYRVVGDGPC</sequence>
<dbReference type="PROSITE" id="PS51465">
    <property type="entry name" value="KAZAL_2"/>
    <property type="match status" value="1"/>
</dbReference>
<dbReference type="CDD" id="cd00104">
    <property type="entry name" value="KAZAL_FS"/>
    <property type="match status" value="1"/>
</dbReference>
<evidence type="ECO:0000313" key="2">
    <source>
        <dbReference type="EMBL" id="AEH86790.1"/>
    </source>
</evidence>
<dbReference type="EMBL" id="CP002279">
    <property type="protein sequence ID" value="AEH86790.1"/>
    <property type="molecule type" value="Genomic_DNA"/>
</dbReference>
<dbReference type="SMART" id="SM00280">
    <property type="entry name" value="KAZAL"/>
    <property type="match status" value="2"/>
</dbReference>
<dbReference type="PANTHER" id="PTHR21131:SF0">
    <property type="entry name" value="GEO10195P1-RELATED"/>
    <property type="match status" value="1"/>
</dbReference>
<dbReference type="InterPro" id="IPR002350">
    <property type="entry name" value="Kazal_dom"/>
</dbReference>
<dbReference type="SUPFAM" id="SSF100895">
    <property type="entry name" value="Kazal-type serine protease inhibitors"/>
    <property type="match status" value="2"/>
</dbReference>
<dbReference type="Pfam" id="PF07648">
    <property type="entry name" value="Kazal_2"/>
    <property type="match status" value="1"/>
</dbReference>
<dbReference type="Pfam" id="PF00050">
    <property type="entry name" value="Kazal_1"/>
    <property type="match status" value="1"/>
</dbReference>
<evidence type="ECO:0000259" key="1">
    <source>
        <dbReference type="PROSITE" id="PS51465"/>
    </source>
</evidence>
<dbReference type="AlphaFoldDB" id="F7YEI5"/>
<dbReference type="InterPro" id="IPR053265">
    <property type="entry name" value="Serpin"/>
</dbReference>